<dbReference type="PANTHER" id="PTHR24261:SF7">
    <property type="entry name" value="KRINGLE DOMAIN-CONTAINING PROTEIN"/>
    <property type="match status" value="1"/>
</dbReference>
<keyword evidence="1 3" id="KW-0420">Kringle</keyword>
<sequence>MGRHLTLAVFFCLFRTRSSSHVVVYWTLNHGQRYGNVSKEIQVEDFEECYLKCFRDELSRLCHAFNFRGRDGSCHLIYDRSNLIPSEGYATLAQCEFVYPECKLSQMGKEYVGSLNVTDSGKPCLRWDSPRLATTYDSNPSDGFVDAMFYDEHVLNQDLSLHENFCRNPTFKDRPWCFVDDGTIHSEYCQVPLCDDMGKLECKLTQKGGEYVGVKNRSISRFPCLPWLESTHFLKDRIYNDRRPPFPDLLSDTHNYCRNPNAKPGGPWCYIQDSGESGIEWEYCDVPFCALEYPNIACDSRNQCESEKDDVLSLYPECRKTEMGKEYKGIKNRTETGKKCLPWGIPVIKKALENILLSHISAEDRFKEKFRVLDNMDSWTNEEANYCRNPGFRKRPWCFISDDLKWEYCHIPFCPNRKEPVNCKLTFHGMEYAGKTNMTRDGKKCQPWLSQTPNKHSMIFSLSYFPDDGMDSRHNYCRNPDIDGNGPWCYTEEDIGRQYCDIPFCWEMYQRSAVKGMH</sequence>
<dbReference type="InterPro" id="IPR018056">
    <property type="entry name" value="Kringle_CS"/>
</dbReference>
<dbReference type="InterPro" id="IPR003609">
    <property type="entry name" value="Pan_app"/>
</dbReference>
<reference evidence="6" key="1">
    <citation type="submission" date="2020-11" db="EMBL/GenBank/DDBJ databases">
        <authorList>
            <person name="Tran Van P."/>
        </authorList>
    </citation>
    <scope>NUCLEOTIDE SEQUENCE</scope>
</reference>
<comment type="caution">
    <text evidence="3">Lacks conserved residue(s) required for the propagation of feature annotation.</text>
</comment>
<name>A0A7R8XDD0_9CRUS</name>
<dbReference type="SUPFAM" id="SSF57440">
    <property type="entry name" value="Kringle-like"/>
    <property type="match status" value="4"/>
</dbReference>
<keyword evidence="4" id="KW-0732">Signal</keyword>
<feature type="domain" description="Kringle" evidence="5">
    <location>
        <begin position="108"/>
        <end position="194"/>
    </location>
</feature>
<feature type="disulfide bond" evidence="3">
    <location>
        <begin position="477"/>
        <end position="500"/>
    </location>
</feature>
<evidence type="ECO:0000256" key="4">
    <source>
        <dbReference type="SAM" id="SignalP"/>
    </source>
</evidence>
<gene>
    <name evidence="6" type="ORF">DSTB1V02_LOCUS4108</name>
</gene>
<evidence type="ECO:0000256" key="1">
    <source>
        <dbReference type="ARBA" id="ARBA00022572"/>
    </source>
</evidence>
<dbReference type="Gene3D" id="2.40.20.10">
    <property type="entry name" value="Plasminogen Kringle 4"/>
    <property type="match status" value="4"/>
</dbReference>
<feature type="domain" description="Kringle" evidence="5">
    <location>
        <begin position="428"/>
        <end position="505"/>
    </location>
</feature>
<dbReference type="Proteomes" id="UP000677054">
    <property type="component" value="Unassembled WGS sequence"/>
</dbReference>
<dbReference type="OrthoDB" id="10005095at2759"/>
<keyword evidence="2 3" id="KW-1015">Disulfide bond</keyword>
<dbReference type="PANTHER" id="PTHR24261">
    <property type="entry name" value="PLASMINOGEN-RELATED"/>
    <property type="match status" value="1"/>
</dbReference>
<dbReference type="SUPFAM" id="SSF57414">
    <property type="entry name" value="Hairpin loop containing domain-like"/>
    <property type="match status" value="1"/>
</dbReference>
<evidence type="ECO:0000259" key="5">
    <source>
        <dbReference type="PROSITE" id="PS50070"/>
    </source>
</evidence>
<dbReference type="Pfam" id="PF00024">
    <property type="entry name" value="PAN_1"/>
    <property type="match status" value="1"/>
</dbReference>
<evidence type="ECO:0000313" key="6">
    <source>
        <dbReference type="EMBL" id="CAD7244208.1"/>
    </source>
</evidence>
<protein>
    <recommendedName>
        <fullName evidence="5">Kringle domain-containing protein</fullName>
    </recommendedName>
</protein>
<accession>A0A7R8XDD0</accession>
<keyword evidence="7" id="KW-1185">Reference proteome</keyword>
<feature type="chain" id="PRO_5036402497" description="Kringle domain-containing protein" evidence="4">
    <location>
        <begin position="21"/>
        <end position="518"/>
    </location>
</feature>
<dbReference type="PROSITE" id="PS00021">
    <property type="entry name" value="KRINGLE_1"/>
    <property type="match status" value="3"/>
</dbReference>
<dbReference type="PROSITE" id="PS50070">
    <property type="entry name" value="KRINGLE_2"/>
    <property type="match status" value="4"/>
</dbReference>
<dbReference type="SMART" id="SM00130">
    <property type="entry name" value="KR"/>
    <property type="match status" value="4"/>
</dbReference>
<feature type="domain" description="Kringle" evidence="5">
    <location>
        <begin position="207"/>
        <end position="289"/>
    </location>
</feature>
<dbReference type="EMBL" id="LR900102">
    <property type="protein sequence ID" value="CAD7244208.1"/>
    <property type="molecule type" value="Genomic_DNA"/>
</dbReference>
<proteinExistence type="predicted"/>
<evidence type="ECO:0000313" key="7">
    <source>
        <dbReference type="Proteomes" id="UP000677054"/>
    </source>
</evidence>
<organism evidence="6">
    <name type="scientific">Darwinula stevensoni</name>
    <dbReference type="NCBI Taxonomy" id="69355"/>
    <lineage>
        <taxon>Eukaryota</taxon>
        <taxon>Metazoa</taxon>
        <taxon>Ecdysozoa</taxon>
        <taxon>Arthropoda</taxon>
        <taxon>Crustacea</taxon>
        <taxon>Oligostraca</taxon>
        <taxon>Ostracoda</taxon>
        <taxon>Podocopa</taxon>
        <taxon>Podocopida</taxon>
        <taxon>Darwinulocopina</taxon>
        <taxon>Darwinuloidea</taxon>
        <taxon>Darwinulidae</taxon>
        <taxon>Darwinula</taxon>
    </lineage>
</organism>
<evidence type="ECO:0000256" key="2">
    <source>
        <dbReference type="ARBA" id="ARBA00023157"/>
    </source>
</evidence>
<feature type="domain" description="Kringle" evidence="5">
    <location>
        <begin position="324"/>
        <end position="414"/>
    </location>
</feature>
<dbReference type="Pfam" id="PF00051">
    <property type="entry name" value="Kringle"/>
    <property type="match status" value="4"/>
</dbReference>
<dbReference type="AlphaFoldDB" id="A0A7R8XDD0"/>
<dbReference type="InterPro" id="IPR013806">
    <property type="entry name" value="Kringle-like"/>
</dbReference>
<dbReference type="EMBL" id="CAJPEV010000585">
    <property type="protein sequence ID" value="CAG0886684.1"/>
    <property type="molecule type" value="Genomic_DNA"/>
</dbReference>
<evidence type="ECO:0000256" key="3">
    <source>
        <dbReference type="PROSITE-ProRule" id="PRU00121"/>
    </source>
</evidence>
<feature type="signal peptide" evidence="4">
    <location>
        <begin position="1"/>
        <end position="20"/>
    </location>
</feature>
<dbReference type="InterPro" id="IPR000001">
    <property type="entry name" value="Kringle"/>
</dbReference>
<feature type="disulfide bond" evidence="3">
    <location>
        <begin position="166"/>
        <end position="189"/>
    </location>
</feature>
<dbReference type="InterPro" id="IPR038178">
    <property type="entry name" value="Kringle_sf"/>
</dbReference>
<dbReference type="PRINTS" id="PR00018">
    <property type="entry name" value="KRINGLE"/>
</dbReference>
<dbReference type="InterPro" id="IPR050759">
    <property type="entry name" value="Serine_protease_kringle"/>
</dbReference>
<dbReference type="CDD" id="cd00108">
    <property type="entry name" value="KR"/>
    <property type="match status" value="2"/>
</dbReference>